<dbReference type="PANTHER" id="PTHR12128:SF67">
    <property type="entry name" value="BLR3884 PROTEIN"/>
    <property type="match status" value="1"/>
</dbReference>
<evidence type="ECO:0008006" key="2">
    <source>
        <dbReference type="Google" id="ProtNLM"/>
    </source>
</evidence>
<proteinExistence type="predicted"/>
<evidence type="ECO:0000313" key="1">
    <source>
        <dbReference type="EMBL" id="SVA38925.1"/>
    </source>
</evidence>
<dbReference type="AlphaFoldDB" id="A0A381VEZ2"/>
<dbReference type="Pfam" id="PF00701">
    <property type="entry name" value="DHDPS"/>
    <property type="match status" value="1"/>
</dbReference>
<dbReference type="PIRSF" id="PIRSF001365">
    <property type="entry name" value="DHDPS"/>
    <property type="match status" value="1"/>
</dbReference>
<name>A0A381VEZ2_9ZZZZ</name>
<dbReference type="GO" id="GO:0008840">
    <property type="term" value="F:4-hydroxy-tetrahydrodipicolinate synthase activity"/>
    <property type="evidence" value="ECO:0007669"/>
    <property type="project" value="TreeGrafter"/>
</dbReference>
<reference evidence="1" key="1">
    <citation type="submission" date="2018-05" db="EMBL/GenBank/DDBJ databases">
        <authorList>
            <person name="Lanie J.A."/>
            <person name="Ng W.-L."/>
            <person name="Kazmierczak K.M."/>
            <person name="Andrzejewski T.M."/>
            <person name="Davidsen T.M."/>
            <person name="Wayne K.J."/>
            <person name="Tettelin H."/>
            <person name="Glass J.I."/>
            <person name="Rusch D."/>
            <person name="Podicherti R."/>
            <person name="Tsui H.-C.T."/>
            <person name="Winkler M.E."/>
        </authorList>
    </citation>
    <scope>NUCLEOTIDE SEQUENCE</scope>
</reference>
<organism evidence="1">
    <name type="scientific">marine metagenome</name>
    <dbReference type="NCBI Taxonomy" id="408172"/>
    <lineage>
        <taxon>unclassified sequences</taxon>
        <taxon>metagenomes</taxon>
        <taxon>ecological metagenomes</taxon>
    </lineage>
</organism>
<dbReference type="CDD" id="cd00408">
    <property type="entry name" value="DHDPS-like"/>
    <property type="match status" value="1"/>
</dbReference>
<dbReference type="InterPro" id="IPR013785">
    <property type="entry name" value="Aldolase_TIM"/>
</dbReference>
<dbReference type="InterPro" id="IPR002220">
    <property type="entry name" value="DapA-like"/>
</dbReference>
<dbReference type="PANTHER" id="PTHR12128">
    <property type="entry name" value="DIHYDRODIPICOLINATE SYNTHASE"/>
    <property type="match status" value="1"/>
</dbReference>
<protein>
    <recommendedName>
        <fullName evidence="2">Dihydrodipicolinate synthase family protein</fullName>
    </recommendedName>
</protein>
<gene>
    <name evidence="1" type="ORF">METZ01_LOCUS91779</name>
</gene>
<accession>A0A381VEZ2</accession>
<dbReference type="PRINTS" id="PR00146">
    <property type="entry name" value="DHPICSNTHASE"/>
</dbReference>
<sequence length="302" mass="33919">MSALKGVWVPVLTPQNSDLLIDKNRFFHHLDWLFNHEIDGAVLFGTNGEANSFSAEERMLLLEWVKNESVPNEKVIVGTGCSALTDTIALIEHAIGLGYFNHLVLPPFYYKNPSVNGLVNNYSEIINRIDNQDLKIYLYNFPQLSGIALSVDLVEILSEKFPNNIVGYKDSSGDWDNTSQIMEKCPQISMFPGSEIFLSKALEKGAAGVITGTGNVNPGMVKQTYKAFYNDNEKSIILQKKIDAFRTAVQKYPLISALKGLIEYYRKDEGWQYLRPPLTVLPEADLKNLIESIDSLEFSLKS</sequence>
<dbReference type="SUPFAM" id="SSF51569">
    <property type="entry name" value="Aldolase"/>
    <property type="match status" value="1"/>
</dbReference>
<dbReference type="SMART" id="SM01130">
    <property type="entry name" value="DHDPS"/>
    <property type="match status" value="1"/>
</dbReference>
<dbReference type="Gene3D" id="3.20.20.70">
    <property type="entry name" value="Aldolase class I"/>
    <property type="match status" value="1"/>
</dbReference>
<dbReference type="EMBL" id="UINC01008655">
    <property type="protein sequence ID" value="SVA38925.1"/>
    <property type="molecule type" value="Genomic_DNA"/>
</dbReference>